<keyword evidence="4" id="KW-1185">Reference proteome</keyword>
<evidence type="ECO:0000313" key="2">
    <source>
        <dbReference type="EMBL" id="EDS40202.1"/>
    </source>
</evidence>
<dbReference type="AlphaFoldDB" id="B0W9H7"/>
<dbReference type="HOGENOM" id="CLU_1733292_0_0_1"/>
<dbReference type="InParanoid" id="B0W9H7"/>
<dbReference type="VEuPathDB" id="VectorBase:CPIJ003788"/>
<gene>
    <name evidence="3" type="primary">6035126</name>
    <name evidence="2" type="ORF">CpipJ_CPIJ003788</name>
</gene>
<reference evidence="3" key="2">
    <citation type="submission" date="2021-02" db="UniProtKB">
        <authorList>
            <consortium name="EnsemblMetazoa"/>
        </authorList>
    </citation>
    <scope>IDENTIFICATION</scope>
    <source>
        <strain evidence="3">JHB</strain>
    </source>
</reference>
<dbReference type="Proteomes" id="UP000002320">
    <property type="component" value="Unassembled WGS sequence"/>
</dbReference>
<protein>
    <submittedName>
        <fullName evidence="2 3">Tata-box binding protein</fullName>
    </submittedName>
</protein>
<dbReference type="KEGG" id="cqu:CpipJ_CPIJ003788"/>
<dbReference type="VEuPathDB" id="VectorBase:CQUJHB005550"/>
<name>B0W9H7_CULQU</name>
<feature type="compositionally biased region" description="Acidic residues" evidence="1">
    <location>
        <begin position="136"/>
        <end position="151"/>
    </location>
</feature>
<feature type="region of interest" description="Disordered" evidence="1">
    <location>
        <begin position="75"/>
        <end position="151"/>
    </location>
</feature>
<dbReference type="OrthoDB" id="2127950at2759"/>
<reference evidence="2" key="1">
    <citation type="submission" date="2007-03" db="EMBL/GenBank/DDBJ databases">
        <title>Annotation of Culex pipiens quinquefasciatus.</title>
        <authorList>
            <consortium name="The Broad Institute Genome Sequencing Platform"/>
            <person name="Atkinson P.W."/>
            <person name="Hemingway J."/>
            <person name="Christensen B.M."/>
            <person name="Higgs S."/>
            <person name="Kodira C."/>
            <person name="Hannick L."/>
            <person name="Megy K."/>
            <person name="O'Leary S."/>
            <person name="Pearson M."/>
            <person name="Haas B.J."/>
            <person name="Mauceli E."/>
            <person name="Wortman J.R."/>
            <person name="Lee N.H."/>
            <person name="Guigo R."/>
            <person name="Stanke M."/>
            <person name="Alvarado L."/>
            <person name="Amedeo P."/>
            <person name="Antoine C.H."/>
            <person name="Arensburger P."/>
            <person name="Bidwell S.L."/>
            <person name="Crawford M."/>
            <person name="Camaro F."/>
            <person name="Devon K."/>
            <person name="Engels R."/>
            <person name="Hammond M."/>
            <person name="Howarth C."/>
            <person name="Koehrsen M."/>
            <person name="Lawson D."/>
            <person name="Montgomery P."/>
            <person name="Nene V."/>
            <person name="Nusbaum C."/>
            <person name="Puiu D."/>
            <person name="Romero-Severson J."/>
            <person name="Severson D.W."/>
            <person name="Shumway M."/>
            <person name="Sisk P."/>
            <person name="Stolte C."/>
            <person name="Zeng Q."/>
            <person name="Eisenstadt E."/>
            <person name="Fraser-Liggett C."/>
            <person name="Strausberg R."/>
            <person name="Galagan J."/>
            <person name="Birren B."/>
            <person name="Collins F.H."/>
        </authorList>
    </citation>
    <scope>NUCLEOTIDE SEQUENCE [LARGE SCALE GENOMIC DNA]</scope>
    <source>
        <strain evidence="2">JHB</strain>
    </source>
</reference>
<dbReference type="EnsemblMetazoa" id="CPIJ003788-RA">
    <property type="protein sequence ID" value="CPIJ003788-PA"/>
    <property type="gene ID" value="CPIJ003788"/>
</dbReference>
<sequence>MLPISALAASVAFVQSAIEHIFPLVYEFRKKRTPAEKIELLKPPEFDPEALIEEECDITDATSAASFVGATVAGGEVGDDEDCFDGSTGTDTKAINHHARRSNRKCASRYSSTRVGRRRPAGKADNDPTEDAMYVSDDDDDDEDDDMIESD</sequence>
<evidence type="ECO:0000256" key="1">
    <source>
        <dbReference type="SAM" id="MobiDB-lite"/>
    </source>
</evidence>
<evidence type="ECO:0000313" key="4">
    <source>
        <dbReference type="Proteomes" id="UP000002320"/>
    </source>
</evidence>
<organism>
    <name type="scientific">Culex quinquefasciatus</name>
    <name type="common">Southern house mosquito</name>
    <name type="synonym">Culex pungens</name>
    <dbReference type="NCBI Taxonomy" id="7176"/>
    <lineage>
        <taxon>Eukaryota</taxon>
        <taxon>Metazoa</taxon>
        <taxon>Ecdysozoa</taxon>
        <taxon>Arthropoda</taxon>
        <taxon>Hexapoda</taxon>
        <taxon>Insecta</taxon>
        <taxon>Pterygota</taxon>
        <taxon>Neoptera</taxon>
        <taxon>Endopterygota</taxon>
        <taxon>Diptera</taxon>
        <taxon>Nematocera</taxon>
        <taxon>Culicoidea</taxon>
        <taxon>Culicidae</taxon>
        <taxon>Culicinae</taxon>
        <taxon>Culicini</taxon>
        <taxon>Culex</taxon>
        <taxon>Culex</taxon>
    </lineage>
</organism>
<dbReference type="STRING" id="7176.B0W9H7"/>
<dbReference type="EMBL" id="DS231864">
    <property type="protein sequence ID" value="EDS40202.1"/>
    <property type="molecule type" value="Genomic_DNA"/>
</dbReference>
<accession>B0W9H7</accession>
<evidence type="ECO:0000313" key="3">
    <source>
        <dbReference type="EnsemblMetazoa" id="CPIJ003788-PA"/>
    </source>
</evidence>
<feature type="compositionally biased region" description="Basic residues" evidence="1">
    <location>
        <begin position="95"/>
        <end position="107"/>
    </location>
</feature>
<proteinExistence type="predicted"/>